<protein>
    <submittedName>
        <fullName evidence="5">Uncharacterized protein</fullName>
    </submittedName>
</protein>
<evidence type="ECO:0000313" key="5">
    <source>
        <dbReference type="EMBL" id="OGL98554.1"/>
    </source>
</evidence>
<keyword evidence="4" id="KW-0472">Membrane</keyword>
<evidence type="ECO:0000256" key="2">
    <source>
        <dbReference type="ARBA" id="ARBA00022692"/>
    </source>
</evidence>
<keyword evidence="2" id="KW-0812">Transmembrane</keyword>
<accession>A0A1F7W8Y7</accession>
<dbReference type="AlphaFoldDB" id="A0A1F7W8Y7"/>
<proteinExistence type="predicted"/>
<reference evidence="5 6" key="1">
    <citation type="journal article" date="2016" name="Nat. Commun.">
        <title>Thousands of microbial genomes shed light on interconnected biogeochemical processes in an aquifer system.</title>
        <authorList>
            <person name="Anantharaman K."/>
            <person name="Brown C.T."/>
            <person name="Hug L.A."/>
            <person name="Sharon I."/>
            <person name="Castelle C.J."/>
            <person name="Probst A.J."/>
            <person name="Thomas B.C."/>
            <person name="Singh A."/>
            <person name="Wilkins M.J."/>
            <person name="Karaoz U."/>
            <person name="Brodie E.L."/>
            <person name="Williams K.H."/>
            <person name="Hubbard S.S."/>
            <person name="Banfield J.F."/>
        </authorList>
    </citation>
    <scope>NUCLEOTIDE SEQUENCE [LARGE SCALE GENOMIC DNA]</scope>
</reference>
<dbReference type="SUPFAM" id="SSF161111">
    <property type="entry name" value="Cation efflux protein transmembrane domain-like"/>
    <property type="match status" value="1"/>
</dbReference>
<sequence>MALDALLTLGIATSLAFAAVFNVLIPSLAGVLNTLSLSDGIWSFADSYLPSRLDSGPNALSAALIMFVSAEVSIRISRYQIRVGTATGHASVVADGEETRSDGKIEALAGTGLLLQLATGLGWLEYLFGLAMAYVMLRTAYEIFESGRDALFSRSLGDSVEDGIRSVVDATPGIECLRSILTYRRGNCRVADVEVQSPLGSQPRGHIERYISEQIRRILEESGDGGREIAVNVRAVPPDEVQTRWGYLARIESGVLRVIGDPCVATHLVVCDVVNGAIKSYHNVPVDADSLAGVITKKRVAIVHVFQECSGDWTYGQAEVRLVPSGDPRLLGIPLE</sequence>
<evidence type="ECO:0000256" key="1">
    <source>
        <dbReference type="ARBA" id="ARBA00004141"/>
    </source>
</evidence>
<dbReference type="GO" id="GO:0016020">
    <property type="term" value="C:membrane"/>
    <property type="evidence" value="ECO:0007669"/>
    <property type="project" value="UniProtKB-SubCell"/>
</dbReference>
<organism evidence="5 6">
    <name type="scientific">Candidatus Uhrbacteria bacterium RIFOXYB2_FULL_57_15</name>
    <dbReference type="NCBI Taxonomy" id="1802422"/>
    <lineage>
        <taxon>Bacteria</taxon>
        <taxon>Candidatus Uhriibacteriota</taxon>
    </lineage>
</organism>
<dbReference type="EMBL" id="MGFE01000019">
    <property type="protein sequence ID" value="OGL98554.1"/>
    <property type="molecule type" value="Genomic_DNA"/>
</dbReference>
<evidence type="ECO:0000256" key="4">
    <source>
        <dbReference type="ARBA" id="ARBA00023136"/>
    </source>
</evidence>
<dbReference type="InterPro" id="IPR027469">
    <property type="entry name" value="Cation_efflux_TMD_sf"/>
</dbReference>
<dbReference type="Proteomes" id="UP000176501">
    <property type="component" value="Unassembled WGS sequence"/>
</dbReference>
<gene>
    <name evidence="5" type="ORF">A2304_04265</name>
</gene>
<keyword evidence="3" id="KW-1133">Transmembrane helix</keyword>
<evidence type="ECO:0000256" key="3">
    <source>
        <dbReference type="ARBA" id="ARBA00022989"/>
    </source>
</evidence>
<name>A0A1F7W8Y7_9BACT</name>
<comment type="subcellular location">
    <subcellularLocation>
        <location evidence="1">Membrane</location>
        <topology evidence="1">Multi-pass membrane protein</topology>
    </subcellularLocation>
</comment>
<evidence type="ECO:0000313" key="6">
    <source>
        <dbReference type="Proteomes" id="UP000176501"/>
    </source>
</evidence>
<comment type="caution">
    <text evidence="5">The sequence shown here is derived from an EMBL/GenBank/DDBJ whole genome shotgun (WGS) entry which is preliminary data.</text>
</comment>